<dbReference type="EMBL" id="CP114040">
    <property type="protein sequence ID" value="WAS89753.1"/>
    <property type="molecule type" value="Genomic_DNA"/>
</dbReference>
<evidence type="ECO:0000313" key="1">
    <source>
        <dbReference type="EMBL" id="WAS89753.1"/>
    </source>
</evidence>
<organism evidence="1 2">
    <name type="scientific">Nannocystis punicea</name>
    <dbReference type="NCBI Taxonomy" id="2995304"/>
    <lineage>
        <taxon>Bacteria</taxon>
        <taxon>Pseudomonadati</taxon>
        <taxon>Myxococcota</taxon>
        <taxon>Polyangia</taxon>
        <taxon>Nannocystales</taxon>
        <taxon>Nannocystaceae</taxon>
        <taxon>Nannocystis</taxon>
    </lineage>
</organism>
<keyword evidence="2" id="KW-1185">Reference proteome</keyword>
<evidence type="ECO:0008006" key="3">
    <source>
        <dbReference type="Google" id="ProtNLM"/>
    </source>
</evidence>
<dbReference type="Proteomes" id="UP001164459">
    <property type="component" value="Chromosome"/>
</dbReference>
<reference evidence="1" key="1">
    <citation type="submission" date="2022-11" db="EMBL/GenBank/DDBJ databases">
        <title>Minimal conservation of predation-associated metabolite biosynthetic gene clusters underscores biosynthetic potential of Myxococcota including descriptions for ten novel species: Archangium lansinium sp. nov., Myxococcus landrumus sp. nov., Nannocystis bai.</title>
        <authorList>
            <person name="Ahearne A."/>
            <person name="Stevens C."/>
            <person name="Dowd S."/>
        </authorList>
    </citation>
    <scope>NUCLEOTIDE SEQUENCE</scope>
    <source>
        <strain evidence="1">Fl3</strain>
    </source>
</reference>
<name>A0ABY7GS48_9BACT</name>
<evidence type="ECO:0000313" key="2">
    <source>
        <dbReference type="Proteomes" id="UP001164459"/>
    </source>
</evidence>
<gene>
    <name evidence="1" type="ORF">O0S08_26470</name>
</gene>
<sequence length="146" mass="16124">MTGFSLKELIVDGHLGGARVGMDRAAVRGHLGPPDEWGIGAVAVDCAAIWRYGNFEIHFAEDDLCWMIFNDHVQDGLDAGGRGLDPWIFTDRFDHDTTATKLRALGLEVGVLVEWEMRVLQVGGAKLFFDEEGWAVIEVQARSPAR</sequence>
<proteinExistence type="predicted"/>
<protein>
    <recommendedName>
        <fullName evidence="3">VOC domain-containing protein</fullName>
    </recommendedName>
</protein>
<dbReference type="RefSeq" id="WP_269032063.1">
    <property type="nucleotide sequence ID" value="NZ_CP114040.1"/>
</dbReference>
<accession>A0ABY7GS48</accession>